<reference evidence="6" key="1">
    <citation type="submission" date="2014-03" db="EMBL/GenBank/DDBJ databases">
        <authorList>
            <person name="Aksoy S."/>
            <person name="Warren W."/>
            <person name="Wilson R.K."/>
        </authorList>
    </citation>
    <scope>NUCLEOTIDE SEQUENCE [LARGE SCALE GENOMIC DNA]</scope>
    <source>
        <strain evidence="6">IAEA</strain>
    </source>
</reference>
<reference evidence="5" key="2">
    <citation type="submission" date="2020-05" db="UniProtKB">
        <authorList>
            <consortium name="EnsemblMetazoa"/>
        </authorList>
    </citation>
    <scope>IDENTIFICATION</scope>
    <source>
        <strain evidence="5">IAEA</strain>
    </source>
</reference>
<keyword evidence="2" id="KW-0090">Biological rhythms</keyword>
<evidence type="ECO:0000313" key="6">
    <source>
        <dbReference type="Proteomes" id="UP000092445"/>
    </source>
</evidence>
<feature type="chain" id="PRO_5008403284" description="Protein takeout" evidence="4">
    <location>
        <begin position="21"/>
        <end position="237"/>
    </location>
</feature>
<dbReference type="InterPro" id="IPR038606">
    <property type="entry name" value="To_sf"/>
</dbReference>
<keyword evidence="6" id="KW-1185">Reference proteome</keyword>
<keyword evidence="1 4" id="KW-0732">Signal</keyword>
<protein>
    <recommendedName>
        <fullName evidence="7">Protein takeout</fullName>
    </recommendedName>
</protein>
<dbReference type="STRING" id="7398.A0A1A9ZXR3"/>
<dbReference type="InterPro" id="IPR010562">
    <property type="entry name" value="Haemolymph_juvenile_hormone-bd"/>
</dbReference>
<dbReference type="PANTHER" id="PTHR11008:SF31">
    <property type="entry name" value="PROTEIN TAKEOUT-LIKE PROTEIN"/>
    <property type="match status" value="1"/>
</dbReference>
<comment type="similarity">
    <text evidence="3">Belongs to the TO family.</text>
</comment>
<evidence type="ECO:0000256" key="2">
    <source>
        <dbReference type="ARBA" id="ARBA00023108"/>
    </source>
</evidence>
<evidence type="ECO:0000313" key="5">
    <source>
        <dbReference type="EnsemblMetazoa" id="GPAI028360-PA"/>
    </source>
</evidence>
<dbReference type="PANTHER" id="PTHR11008">
    <property type="entry name" value="PROTEIN TAKEOUT-LIKE PROTEIN"/>
    <property type="match status" value="1"/>
</dbReference>
<evidence type="ECO:0000256" key="4">
    <source>
        <dbReference type="SAM" id="SignalP"/>
    </source>
</evidence>
<evidence type="ECO:0000256" key="1">
    <source>
        <dbReference type="ARBA" id="ARBA00022729"/>
    </source>
</evidence>
<organism evidence="5 6">
    <name type="scientific">Glossina pallidipes</name>
    <name type="common">Tsetse fly</name>
    <dbReference type="NCBI Taxonomy" id="7398"/>
    <lineage>
        <taxon>Eukaryota</taxon>
        <taxon>Metazoa</taxon>
        <taxon>Ecdysozoa</taxon>
        <taxon>Arthropoda</taxon>
        <taxon>Hexapoda</taxon>
        <taxon>Insecta</taxon>
        <taxon>Pterygota</taxon>
        <taxon>Neoptera</taxon>
        <taxon>Endopterygota</taxon>
        <taxon>Diptera</taxon>
        <taxon>Brachycera</taxon>
        <taxon>Muscomorpha</taxon>
        <taxon>Hippoboscoidea</taxon>
        <taxon>Glossinidae</taxon>
        <taxon>Glossina</taxon>
    </lineage>
</organism>
<dbReference type="SMART" id="SM00700">
    <property type="entry name" value="JHBP"/>
    <property type="match status" value="1"/>
</dbReference>
<dbReference type="AlphaFoldDB" id="A0A1A9ZXR3"/>
<proteinExistence type="inferred from homology"/>
<accession>A0A1A9ZXR3</accession>
<feature type="signal peptide" evidence="4">
    <location>
        <begin position="1"/>
        <end position="20"/>
    </location>
</feature>
<evidence type="ECO:0008006" key="7">
    <source>
        <dbReference type="Google" id="ProtNLM"/>
    </source>
</evidence>
<evidence type="ECO:0000256" key="3">
    <source>
        <dbReference type="ARBA" id="ARBA00060902"/>
    </source>
</evidence>
<dbReference type="Pfam" id="PF06585">
    <property type="entry name" value="JHBP"/>
    <property type="match status" value="1"/>
</dbReference>
<sequence>MKSLLILISIVSFFNCNVSAQQPYYLEQCPRDELYVNECLRVSGNKLVHYLRQGIPDLDIYEIEPVDIDEIGIVLGSGPDGYRAIFRNIQASDLETLQFQLTCEIPRIKVKAQYRSSGILILVKASGAGDYWGEYEGVKAKIYFKALPSLGKDGRTYLNTEQVKMDFNVKDIKMGVDNIANGNSVIQAALNLFINSNAQELLKEMKPSLRSKLTMVIRNFMDRLFAKIPLDEWINLN</sequence>
<dbReference type="Gene3D" id="3.15.10.30">
    <property type="entry name" value="Haemolymph juvenile hormone binding protein"/>
    <property type="match status" value="1"/>
</dbReference>
<dbReference type="GO" id="GO:0005615">
    <property type="term" value="C:extracellular space"/>
    <property type="evidence" value="ECO:0007669"/>
    <property type="project" value="TreeGrafter"/>
</dbReference>
<dbReference type="EnsemblMetazoa" id="GPAI028360-RA">
    <property type="protein sequence ID" value="GPAI028360-PA"/>
    <property type="gene ID" value="GPAI028360"/>
</dbReference>
<name>A0A1A9ZXR3_GLOPL</name>
<dbReference type="VEuPathDB" id="VectorBase:GPAI028360"/>
<dbReference type="FunFam" id="3.15.10.30:FF:000001">
    <property type="entry name" value="Takeout-like protein 1"/>
    <property type="match status" value="1"/>
</dbReference>
<dbReference type="GO" id="GO:0007623">
    <property type="term" value="P:circadian rhythm"/>
    <property type="evidence" value="ECO:0007669"/>
    <property type="project" value="UniProtKB-ARBA"/>
</dbReference>
<dbReference type="Proteomes" id="UP000092445">
    <property type="component" value="Unassembled WGS sequence"/>
</dbReference>